<dbReference type="SMART" id="SM00895">
    <property type="entry name" value="FCD"/>
    <property type="match status" value="1"/>
</dbReference>
<dbReference type="CDD" id="cd07377">
    <property type="entry name" value="WHTH_GntR"/>
    <property type="match status" value="1"/>
</dbReference>
<sequence length="237" mass="26941">MFKAAKQNRIFQDVVEQIQETILSGKLKPGEMLPSERELKAMLEVSRGTLREALRVLEQKGLIEIKLGVGGGAVVQDMSYDQMNESLALLIRYQKVSLQHLSEFRVGVEGRVTALAAARATPADVIRLKSMLEQARQFVEKGSDFQKEFVEVDKQIHLALAEITGNPVYISLHHTVHDNIDQYYEAFLSMEQRELEENFSDLGSIIDAVEKKDVDQARQLAEAHVLRFNHYMENREA</sequence>
<dbReference type="GO" id="GO:0003700">
    <property type="term" value="F:DNA-binding transcription factor activity"/>
    <property type="evidence" value="ECO:0007669"/>
    <property type="project" value="InterPro"/>
</dbReference>
<feature type="domain" description="HTH gntR-type" evidence="4">
    <location>
        <begin position="8"/>
        <end position="78"/>
    </location>
</feature>
<keyword evidence="3" id="KW-0804">Transcription</keyword>
<dbReference type="AlphaFoldDB" id="A0A5K7YUI2"/>
<dbReference type="SMART" id="SM00345">
    <property type="entry name" value="HTH_GNTR"/>
    <property type="match status" value="1"/>
</dbReference>
<evidence type="ECO:0000256" key="3">
    <source>
        <dbReference type="ARBA" id="ARBA00023163"/>
    </source>
</evidence>
<proteinExistence type="predicted"/>
<dbReference type="Pfam" id="PF07729">
    <property type="entry name" value="FCD"/>
    <property type="match status" value="1"/>
</dbReference>
<dbReference type="PRINTS" id="PR00035">
    <property type="entry name" value="HTHGNTR"/>
</dbReference>
<evidence type="ECO:0000256" key="1">
    <source>
        <dbReference type="ARBA" id="ARBA00023015"/>
    </source>
</evidence>
<keyword evidence="1" id="KW-0805">Transcription regulation</keyword>
<reference evidence="5 6" key="1">
    <citation type="submission" date="2019-11" db="EMBL/GenBank/DDBJ databases">
        <title>Comparative genomics of hydrocarbon-degrading Desulfosarcina strains.</title>
        <authorList>
            <person name="Watanabe M."/>
            <person name="Kojima H."/>
            <person name="Fukui M."/>
        </authorList>
    </citation>
    <scope>NUCLEOTIDE SEQUENCE [LARGE SCALE GENOMIC DNA]</scope>
    <source>
        <strain evidence="5 6">PL12</strain>
    </source>
</reference>
<evidence type="ECO:0000313" key="5">
    <source>
        <dbReference type="EMBL" id="BBO71693.1"/>
    </source>
</evidence>
<dbReference type="Gene3D" id="1.10.10.10">
    <property type="entry name" value="Winged helix-like DNA-binding domain superfamily/Winged helix DNA-binding domain"/>
    <property type="match status" value="1"/>
</dbReference>
<dbReference type="Proteomes" id="UP000427906">
    <property type="component" value="Chromosome"/>
</dbReference>
<dbReference type="PROSITE" id="PS50949">
    <property type="entry name" value="HTH_GNTR"/>
    <property type="match status" value="1"/>
</dbReference>
<dbReference type="OrthoDB" id="5450856at2"/>
<dbReference type="InterPro" id="IPR036388">
    <property type="entry name" value="WH-like_DNA-bd_sf"/>
</dbReference>
<dbReference type="KEGG" id="dalk:DSCA_56230"/>
<dbReference type="GO" id="GO:0003677">
    <property type="term" value="F:DNA binding"/>
    <property type="evidence" value="ECO:0007669"/>
    <property type="project" value="UniProtKB-KW"/>
</dbReference>
<protein>
    <submittedName>
        <fullName evidence="5">GntR family transcriptional regulator</fullName>
    </submittedName>
</protein>
<keyword evidence="2" id="KW-0238">DNA-binding</keyword>
<evidence type="ECO:0000259" key="4">
    <source>
        <dbReference type="PROSITE" id="PS50949"/>
    </source>
</evidence>
<dbReference type="InterPro" id="IPR036390">
    <property type="entry name" value="WH_DNA-bd_sf"/>
</dbReference>
<dbReference type="SUPFAM" id="SSF48008">
    <property type="entry name" value="GntR ligand-binding domain-like"/>
    <property type="match status" value="1"/>
</dbReference>
<dbReference type="PANTHER" id="PTHR43537:SF49">
    <property type="entry name" value="TRANSCRIPTIONAL REGULATORY PROTEIN"/>
    <property type="match status" value="1"/>
</dbReference>
<keyword evidence="6" id="KW-1185">Reference proteome</keyword>
<dbReference type="Gene3D" id="1.20.120.530">
    <property type="entry name" value="GntR ligand-binding domain-like"/>
    <property type="match status" value="1"/>
</dbReference>
<dbReference type="Pfam" id="PF00392">
    <property type="entry name" value="GntR"/>
    <property type="match status" value="1"/>
</dbReference>
<evidence type="ECO:0000313" key="6">
    <source>
        <dbReference type="Proteomes" id="UP000427906"/>
    </source>
</evidence>
<name>A0A5K7YUI2_9BACT</name>
<dbReference type="InterPro" id="IPR000524">
    <property type="entry name" value="Tscrpt_reg_HTH_GntR"/>
</dbReference>
<accession>A0A5K7YUI2</accession>
<dbReference type="PANTHER" id="PTHR43537">
    <property type="entry name" value="TRANSCRIPTIONAL REGULATOR, GNTR FAMILY"/>
    <property type="match status" value="1"/>
</dbReference>
<dbReference type="RefSeq" id="WP_155319490.1">
    <property type="nucleotide sequence ID" value="NZ_AP021874.1"/>
</dbReference>
<dbReference type="EMBL" id="AP021874">
    <property type="protein sequence ID" value="BBO71693.1"/>
    <property type="molecule type" value="Genomic_DNA"/>
</dbReference>
<dbReference type="InterPro" id="IPR011711">
    <property type="entry name" value="GntR_C"/>
</dbReference>
<dbReference type="SUPFAM" id="SSF46785">
    <property type="entry name" value="Winged helix' DNA-binding domain"/>
    <property type="match status" value="1"/>
</dbReference>
<organism evidence="5 6">
    <name type="scientific">Desulfosarcina alkanivorans</name>
    <dbReference type="NCBI Taxonomy" id="571177"/>
    <lineage>
        <taxon>Bacteria</taxon>
        <taxon>Pseudomonadati</taxon>
        <taxon>Thermodesulfobacteriota</taxon>
        <taxon>Desulfobacteria</taxon>
        <taxon>Desulfobacterales</taxon>
        <taxon>Desulfosarcinaceae</taxon>
        <taxon>Desulfosarcina</taxon>
    </lineage>
</organism>
<dbReference type="InterPro" id="IPR008920">
    <property type="entry name" value="TF_FadR/GntR_C"/>
</dbReference>
<evidence type="ECO:0000256" key="2">
    <source>
        <dbReference type="ARBA" id="ARBA00023125"/>
    </source>
</evidence>
<gene>
    <name evidence="5" type="ORF">DSCA_56230</name>
</gene>